<dbReference type="InterPro" id="IPR002938">
    <property type="entry name" value="FAD-bd"/>
</dbReference>
<proteinExistence type="predicted"/>
<dbReference type="RefSeq" id="WP_376850604.1">
    <property type="nucleotide sequence ID" value="NZ_JBHSMF010000006.1"/>
</dbReference>
<dbReference type="EC" id="1.14.13.127" evidence="3"/>
<sequence length="509" mass="55736">MGANYVFDVAVVGYGPTGAVAAGLLGGMGLKVFVCDRSREIYDKPRAFALDHEIMRVFQQLGIAEQVLEFTEPFTPSEFYGVDGQLIKRFTTADPPYPLGFNPALVFSQPEVERVLREHVGSLRTVDVVLGTTLTGMEQDGAGVRLQLQDEHGAQRELKARYAIGCDGASSTVRALAGIDLQDLGFDQPWLVVDVLANERGLAKLPKVSMQVCEPQRPTTYLVGPKNHRRWEIALNEDEDPKQVATPEGTWKLLARWLTPDDAVLWRQASYRFHALVADRWRAGRVFIAGDAAHQQPPFLGQGMCQGIRDAANLAWKLEAVLHGKAGDALLETYGVERKAHVTELTTRIKAIGQIVGQRDLARARERDARLLQECGGQVQSQPRQNVQPALAQGLLSPEAHPAVGTIFPQPWILRDGRKQRMDELAGRGWRVVTAGAGSASAPGLRFVPIGSAEFREADGVAARWFAHHDCNAAIVRPDHYVWGVAQDAASLARQMQALAAQINSGDKA</sequence>
<dbReference type="EMBL" id="JBHSMF010000006">
    <property type="protein sequence ID" value="MFC5498554.1"/>
    <property type="molecule type" value="Genomic_DNA"/>
</dbReference>
<dbReference type="Proteomes" id="UP001596037">
    <property type="component" value="Unassembled WGS sequence"/>
</dbReference>
<name>A0ABW0NDV0_9BURK</name>
<comment type="caution">
    <text evidence="3">The sequence shown here is derived from an EMBL/GenBank/DDBJ whole genome shotgun (WGS) entry which is preliminary data.</text>
</comment>
<reference evidence="4" key="1">
    <citation type="journal article" date="2019" name="Int. J. Syst. Evol. Microbiol.">
        <title>The Global Catalogue of Microorganisms (GCM) 10K type strain sequencing project: providing services to taxonomists for standard genome sequencing and annotation.</title>
        <authorList>
            <consortium name="The Broad Institute Genomics Platform"/>
            <consortium name="The Broad Institute Genome Sequencing Center for Infectious Disease"/>
            <person name="Wu L."/>
            <person name="Ma J."/>
        </authorList>
    </citation>
    <scope>NUCLEOTIDE SEQUENCE [LARGE SCALE GENOMIC DNA]</scope>
    <source>
        <strain evidence="4">CCUG 57401</strain>
    </source>
</reference>
<dbReference type="Gene3D" id="3.30.70.2450">
    <property type="match status" value="1"/>
</dbReference>
<gene>
    <name evidence="3" type="ORF">ACFPOE_13490</name>
</gene>
<keyword evidence="4" id="KW-1185">Reference proteome</keyword>
<dbReference type="PANTHER" id="PTHR43476">
    <property type="entry name" value="3-(3-HYDROXY-PHENYL)PROPIONATE/3-HYDROXYCINNAMIC ACID HYDROXYLASE"/>
    <property type="match status" value="1"/>
</dbReference>
<dbReference type="NCBIfam" id="NF004829">
    <property type="entry name" value="PRK06183.1-3"/>
    <property type="match status" value="1"/>
</dbReference>
<dbReference type="SUPFAM" id="SSF51905">
    <property type="entry name" value="FAD/NAD(P)-binding domain"/>
    <property type="match status" value="1"/>
</dbReference>
<protein>
    <submittedName>
        <fullName evidence="3">Bifunctional 3-(3-hydroxy-phenyl)propionate/3-hydroxycinnamic acid hydroxylase</fullName>
        <ecNumber evidence="3">1.14.13.127</ecNumber>
    </submittedName>
</protein>
<evidence type="ECO:0000259" key="2">
    <source>
        <dbReference type="Pfam" id="PF01494"/>
    </source>
</evidence>
<keyword evidence="1 3" id="KW-0560">Oxidoreductase</keyword>
<dbReference type="PRINTS" id="PR00420">
    <property type="entry name" value="RNGMNOXGNASE"/>
</dbReference>
<accession>A0ABW0NDV0</accession>
<dbReference type="Pfam" id="PF01494">
    <property type="entry name" value="FAD_binding_3"/>
    <property type="match status" value="1"/>
</dbReference>
<evidence type="ECO:0000313" key="4">
    <source>
        <dbReference type="Proteomes" id="UP001596037"/>
    </source>
</evidence>
<dbReference type="GO" id="GO:0008688">
    <property type="term" value="F:3-(3-hydroxyphenyl)propionate hydroxylase activity"/>
    <property type="evidence" value="ECO:0007669"/>
    <property type="project" value="UniProtKB-EC"/>
</dbReference>
<dbReference type="InterPro" id="IPR036188">
    <property type="entry name" value="FAD/NAD-bd_sf"/>
</dbReference>
<dbReference type="Gene3D" id="3.40.30.120">
    <property type="match status" value="1"/>
</dbReference>
<dbReference type="InterPro" id="IPR050631">
    <property type="entry name" value="PheA/TfdB_FAD_monoxygenase"/>
</dbReference>
<dbReference type="PANTHER" id="PTHR43476:SF3">
    <property type="entry name" value="FAD-BINDING MONOOXYGENASE"/>
    <property type="match status" value="1"/>
</dbReference>
<evidence type="ECO:0000313" key="3">
    <source>
        <dbReference type="EMBL" id="MFC5498554.1"/>
    </source>
</evidence>
<feature type="domain" description="FAD-binding" evidence="2">
    <location>
        <begin position="8"/>
        <end position="347"/>
    </location>
</feature>
<dbReference type="Gene3D" id="3.50.50.60">
    <property type="entry name" value="FAD/NAD(P)-binding domain"/>
    <property type="match status" value="1"/>
</dbReference>
<organism evidence="3 4">
    <name type="scientific">Caenimonas terrae</name>
    <dbReference type="NCBI Taxonomy" id="696074"/>
    <lineage>
        <taxon>Bacteria</taxon>
        <taxon>Pseudomonadati</taxon>
        <taxon>Pseudomonadota</taxon>
        <taxon>Betaproteobacteria</taxon>
        <taxon>Burkholderiales</taxon>
        <taxon>Comamonadaceae</taxon>
        <taxon>Caenimonas</taxon>
    </lineage>
</organism>
<evidence type="ECO:0000256" key="1">
    <source>
        <dbReference type="ARBA" id="ARBA00023002"/>
    </source>
</evidence>